<dbReference type="Proteomes" id="UP000679352">
    <property type="component" value="Chromosome"/>
</dbReference>
<evidence type="ECO:0000313" key="2">
    <source>
        <dbReference type="EMBL" id="QWK92066.1"/>
    </source>
</evidence>
<dbReference type="KEGG" id="gfu:KM031_15475"/>
<dbReference type="InterPro" id="IPR035940">
    <property type="entry name" value="CAP_sf"/>
</dbReference>
<dbReference type="EMBL" id="CP076361">
    <property type="protein sequence ID" value="QWK92066.1"/>
    <property type="molecule type" value="Genomic_DNA"/>
</dbReference>
<evidence type="ECO:0000313" key="3">
    <source>
        <dbReference type="Proteomes" id="UP000679352"/>
    </source>
</evidence>
<reference evidence="2" key="1">
    <citation type="submission" date="2021-06" db="EMBL/GenBank/DDBJ databases">
        <title>Direct submission.</title>
        <authorList>
            <person name="Lee C.-S."/>
            <person name="Jin L."/>
        </authorList>
    </citation>
    <scope>NUCLEOTIDE SEQUENCE</scope>
    <source>
        <strain evidence="2">Con5</strain>
    </source>
</reference>
<protein>
    <submittedName>
        <fullName evidence="2">CAP domain-containing protein</fullName>
    </submittedName>
</protein>
<dbReference type="PANTHER" id="PTHR31157:SF1">
    <property type="entry name" value="SCP DOMAIN-CONTAINING PROTEIN"/>
    <property type="match status" value="1"/>
</dbReference>
<accession>A0A975PBG4</accession>
<name>A0A975PBG4_9RHOB</name>
<keyword evidence="3" id="KW-1185">Reference proteome</keyword>
<dbReference type="Pfam" id="PF00188">
    <property type="entry name" value="CAP"/>
    <property type="match status" value="1"/>
</dbReference>
<dbReference type="CDD" id="cd05379">
    <property type="entry name" value="CAP_bacterial"/>
    <property type="match status" value="1"/>
</dbReference>
<proteinExistence type="predicted"/>
<organism evidence="2 3">
    <name type="scientific">Gemmobacter fulvus</name>
    <dbReference type="NCBI Taxonomy" id="2840474"/>
    <lineage>
        <taxon>Bacteria</taxon>
        <taxon>Pseudomonadati</taxon>
        <taxon>Pseudomonadota</taxon>
        <taxon>Alphaproteobacteria</taxon>
        <taxon>Rhodobacterales</taxon>
        <taxon>Paracoccaceae</taxon>
        <taxon>Gemmobacter</taxon>
    </lineage>
</organism>
<dbReference type="Gene3D" id="3.40.33.10">
    <property type="entry name" value="CAP"/>
    <property type="match status" value="1"/>
</dbReference>
<sequence length="159" mass="16475">MAQSQPPQPTLPPLALPGAAMPVQAKCAPPGRKAMAATVLDLLNAERAAAGLKPFRAAPKLAAAAQAHACDNARTRSLSHVSPDGADLGTRLKRVGYAFATVAENNALGYNNDPAQVVRGWMASPPHRANILNPGLRQIGLGIGKARAQAWVLVLATPL</sequence>
<feature type="domain" description="SCP" evidence="1">
    <location>
        <begin position="40"/>
        <end position="149"/>
    </location>
</feature>
<gene>
    <name evidence="2" type="ORF">KM031_15475</name>
</gene>
<dbReference type="AlphaFoldDB" id="A0A975PBG4"/>
<dbReference type="InterPro" id="IPR014044">
    <property type="entry name" value="CAP_dom"/>
</dbReference>
<evidence type="ECO:0000259" key="1">
    <source>
        <dbReference type="Pfam" id="PF00188"/>
    </source>
</evidence>
<dbReference type="SUPFAM" id="SSF55797">
    <property type="entry name" value="PR-1-like"/>
    <property type="match status" value="1"/>
</dbReference>
<dbReference type="PANTHER" id="PTHR31157">
    <property type="entry name" value="SCP DOMAIN-CONTAINING PROTEIN"/>
    <property type="match status" value="1"/>
</dbReference>